<dbReference type="EMBL" id="QHKO01000007">
    <property type="protein sequence ID" value="RAL20930.1"/>
    <property type="molecule type" value="Genomic_DNA"/>
</dbReference>
<evidence type="ECO:0000259" key="11">
    <source>
        <dbReference type="PROSITE" id="PS50059"/>
    </source>
</evidence>
<evidence type="ECO:0000256" key="5">
    <source>
        <dbReference type="ARBA" id="ARBA00023110"/>
    </source>
</evidence>
<dbReference type="Proteomes" id="UP000249169">
    <property type="component" value="Unassembled WGS sequence"/>
</dbReference>
<dbReference type="SUPFAM" id="SSF54534">
    <property type="entry name" value="FKBP-like"/>
    <property type="match status" value="1"/>
</dbReference>
<dbReference type="GO" id="GO:0005737">
    <property type="term" value="C:cytoplasm"/>
    <property type="evidence" value="ECO:0007669"/>
    <property type="project" value="UniProtKB-SubCell"/>
</dbReference>
<organism evidence="12 13">
    <name type="scientific">Lujinxingia litoralis</name>
    <dbReference type="NCBI Taxonomy" id="2211119"/>
    <lineage>
        <taxon>Bacteria</taxon>
        <taxon>Deltaproteobacteria</taxon>
        <taxon>Bradymonadales</taxon>
        <taxon>Lujinxingiaceae</taxon>
        <taxon>Lujinxingia</taxon>
    </lineage>
</organism>
<evidence type="ECO:0000256" key="8">
    <source>
        <dbReference type="ARBA" id="ARBA00037071"/>
    </source>
</evidence>
<dbReference type="InterPro" id="IPR001179">
    <property type="entry name" value="PPIase_FKBP_dom"/>
</dbReference>
<name>A0A328C4X5_9DELT</name>
<dbReference type="InterPro" id="IPR046357">
    <property type="entry name" value="PPIase_dom_sf"/>
</dbReference>
<proteinExistence type="inferred from homology"/>
<keyword evidence="5 9" id="KW-0697">Rotamase</keyword>
<evidence type="ECO:0000313" key="13">
    <source>
        <dbReference type="Proteomes" id="UP000249169"/>
    </source>
</evidence>
<evidence type="ECO:0000256" key="3">
    <source>
        <dbReference type="ARBA" id="ARBA00006577"/>
    </source>
</evidence>
<feature type="domain" description="PPIase FKBP-type" evidence="11">
    <location>
        <begin position="11"/>
        <end position="95"/>
    </location>
</feature>
<keyword evidence="13" id="KW-1185">Reference proteome</keyword>
<dbReference type="GO" id="GO:0003755">
    <property type="term" value="F:peptidyl-prolyl cis-trans isomerase activity"/>
    <property type="evidence" value="ECO:0007669"/>
    <property type="project" value="UniProtKB-UniRule"/>
</dbReference>
<comment type="similarity">
    <text evidence="3 10">Belongs to the FKBP-type PPIase family.</text>
</comment>
<dbReference type="AlphaFoldDB" id="A0A328C4X5"/>
<dbReference type="Pfam" id="PF00254">
    <property type="entry name" value="FKBP_C"/>
    <property type="match status" value="1"/>
</dbReference>
<comment type="catalytic activity">
    <reaction evidence="1 9 10">
        <text>[protein]-peptidylproline (omega=180) = [protein]-peptidylproline (omega=0)</text>
        <dbReference type="Rhea" id="RHEA:16237"/>
        <dbReference type="Rhea" id="RHEA-COMP:10747"/>
        <dbReference type="Rhea" id="RHEA-COMP:10748"/>
        <dbReference type="ChEBI" id="CHEBI:83833"/>
        <dbReference type="ChEBI" id="CHEBI:83834"/>
        <dbReference type="EC" id="5.2.1.8"/>
    </reaction>
</comment>
<keyword evidence="4" id="KW-0963">Cytoplasm</keyword>
<evidence type="ECO:0000256" key="2">
    <source>
        <dbReference type="ARBA" id="ARBA00004496"/>
    </source>
</evidence>
<accession>A0A328C4X5</accession>
<keyword evidence="7 9" id="KW-0413">Isomerase</keyword>
<evidence type="ECO:0000313" key="12">
    <source>
        <dbReference type="EMBL" id="RAL20930.1"/>
    </source>
</evidence>
<dbReference type="EC" id="5.2.1.8" evidence="10"/>
<dbReference type="RefSeq" id="WP_111730661.1">
    <property type="nucleotide sequence ID" value="NZ_QHKO01000007.1"/>
</dbReference>
<dbReference type="PANTHER" id="PTHR47861:SF3">
    <property type="entry name" value="FKBP-TYPE PEPTIDYL-PROLYL CIS-TRANS ISOMERASE SLYD"/>
    <property type="match status" value="1"/>
</dbReference>
<evidence type="ECO:0000256" key="7">
    <source>
        <dbReference type="ARBA" id="ARBA00023235"/>
    </source>
</evidence>
<dbReference type="PROSITE" id="PS50059">
    <property type="entry name" value="FKBP_PPIASE"/>
    <property type="match status" value="1"/>
</dbReference>
<dbReference type="OrthoDB" id="9808891at2"/>
<comment type="subcellular location">
    <subcellularLocation>
        <location evidence="2">Cytoplasm</location>
    </subcellularLocation>
</comment>
<keyword evidence="6" id="KW-0143">Chaperone</keyword>
<protein>
    <recommendedName>
        <fullName evidence="10">Peptidyl-prolyl cis-trans isomerase</fullName>
        <ecNumber evidence="10">5.2.1.8</ecNumber>
    </recommendedName>
</protein>
<gene>
    <name evidence="12" type="ORF">DL240_14745</name>
</gene>
<dbReference type="PANTHER" id="PTHR47861">
    <property type="entry name" value="FKBP-TYPE PEPTIDYL-PROLYL CIS-TRANS ISOMERASE SLYD"/>
    <property type="match status" value="1"/>
</dbReference>
<dbReference type="Gene3D" id="3.10.50.40">
    <property type="match status" value="1"/>
</dbReference>
<dbReference type="GO" id="GO:0042026">
    <property type="term" value="P:protein refolding"/>
    <property type="evidence" value="ECO:0007669"/>
    <property type="project" value="UniProtKB-ARBA"/>
</dbReference>
<evidence type="ECO:0000256" key="1">
    <source>
        <dbReference type="ARBA" id="ARBA00000971"/>
    </source>
</evidence>
<evidence type="ECO:0000256" key="6">
    <source>
        <dbReference type="ARBA" id="ARBA00023186"/>
    </source>
</evidence>
<evidence type="ECO:0000256" key="10">
    <source>
        <dbReference type="RuleBase" id="RU003915"/>
    </source>
</evidence>
<evidence type="ECO:0000256" key="4">
    <source>
        <dbReference type="ARBA" id="ARBA00022490"/>
    </source>
</evidence>
<sequence length="169" mass="18140">MSDQNAVVADNKVVAFHYTLTNSEGEVLDTSEDNGPLAYLHGASNIVPGLEKQMTGKKVGDAFKAEVTPAEGYGETQGPGPQPVERSAFPPGAEIHEGMMFAAQMPDGSQMPLWVVEIEGDTIMVDNNHPLAGETLYFDVEITMIRDANAEEMAHGHPHGIDGNESHSH</sequence>
<reference evidence="12 13" key="1">
    <citation type="submission" date="2018-05" db="EMBL/GenBank/DDBJ databases">
        <title>Lujinxingia marina gen. nov. sp. nov., a new facultative anaerobic member of the class Deltaproteobacteria, and proposal of Lujinxingaceae fam. nov.</title>
        <authorList>
            <person name="Li C.-M."/>
        </authorList>
    </citation>
    <scope>NUCLEOTIDE SEQUENCE [LARGE SCALE GENOMIC DNA]</scope>
    <source>
        <strain evidence="12 13">B210</strain>
    </source>
</reference>
<comment type="function">
    <text evidence="8">Also involved in hydrogenase metallocenter assembly, probably by participating in the nickel insertion step. This function in hydrogenase biosynthesis requires chaperone activity and the presence of the metal-binding domain, but not PPIase activity.</text>
</comment>
<evidence type="ECO:0000256" key="9">
    <source>
        <dbReference type="PROSITE-ProRule" id="PRU00277"/>
    </source>
</evidence>
<comment type="caution">
    <text evidence="12">The sequence shown here is derived from an EMBL/GenBank/DDBJ whole genome shotgun (WGS) entry which is preliminary data.</text>
</comment>